<evidence type="ECO:0000313" key="2">
    <source>
        <dbReference type="Proteomes" id="UP000265520"/>
    </source>
</evidence>
<feature type="non-terminal residue" evidence="1">
    <location>
        <position position="15"/>
    </location>
</feature>
<proteinExistence type="predicted"/>
<dbReference type="EMBL" id="LXQA011030330">
    <property type="protein sequence ID" value="MCI81896.1"/>
    <property type="molecule type" value="Genomic_DNA"/>
</dbReference>
<sequence length="15" mass="1671">MQAKSVVLDEAPKVR</sequence>
<protein>
    <submittedName>
        <fullName evidence="1">Uncharacterized protein</fullName>
    </submittedName>
</protein>
<accession>A0A392V0W0</accession>
<evidence type="ECO:0000313" key="1">
    <source>
        <dbReference type="EMBL" id="MCI81896.1"/>
    </source>
</evidence>
<dbReference type="Proteomes" id="UP000265520">
    <property type="component" value="Unassembled WGS sequence"/>
</dbReference>
<organism evidence="1 2">
    <name type="scientific">Trifolium medium</name>
    <dbReference type="NCBI Taxonomy" id="97028"/>
    <lineage>
        <taxon>Eukaryota</taxon>
        <taxon>Viridiplantae</taxon>
        <taxon>Streptophyta</taxon>
        <taxon>Embryophyta</taxon>
        <taxon>Tracheophyta</taxon>
        <taxon>Spermatophyta</taxon>
        <taxon>Magnoliopsida</taxon>
        <taxon>eudicotyledons</taxon>
        <taxon>Gunneridae</taxon>
        <taxon>Pentapetalae</taxon>
        <taxon>rosids</taxon>
        <taxon>fabids</taxon>
        <taxon>Fabales</taxon>
        <taxon>Fabaceae</taxon>
        <taxon>Papilionoideae</taxon>
        <taxon>50 kb inversion clade</taxon>
        <taxon>NPAAA clade</taxon>
        <taxon>Hologalegina</taxon>
        <taxon>IRL clade</taxon>
        <taxon>Trifolieae</taxon>
        <taxon>Trifolium</taxon>
    </lineage>
</organism>
<comment type="caution">
    <text evidence="1">The sequence shown here is derived from an EMBL/GenBank/DDBJ whole genome shotgun (WGS) entry which is preliminary data.</text>
</comment>
<reference evidence="1 2" key="1">
    <citation type="journal article" date="2018" name="Front. Plant Sci.">
        <title>Red Clover (Trifolium pratense) and Zigzag Clover (T. medium) - A Picture of Genomic Similarities and Differences.</title>
        <authorList>
            <person name="Dluhosova J."/>
            <person name="Istvanek J."/>
            <person name="Nedelnik J."/>
            <person name="Repkova J."/>
        </authorList>
    </citation>
    <scope>NUCLEOTIDE SEQUENCE [LARGE SCALE GENOMIC DNA]</scope>
    <source>
        <strain evidence="2">cv. 10/8</strain>
        <tissue evidence="1">Leaf</tissue>
    </source>
</reference>
<keyword evidence="2" id="KW-1185">Reference proteome</keyword>
<name>A0A392V0W0_9FABA</name>